<keyword evidence="2" id="KW-1185">Reference proteome</keyword>
<dbReference type="HOGENOM" id="CLU_1619596_0_0_1"/>
<accession>S7Z999</accession>
<dbReference type="EMBL" id="KB644408">
    <property type="protein sequence ID" value="EPS25251.1"/>
    <property type="molecule type" value="Genomic_DNA"/>
</dbReference>
<name>S7Z999_PENO1</name>
<dbReference type="Proteomes" id="UP000019376">
    <property type="component" value="Unassembled WGS sequence"/>
</dbReference>
<gene>
    <name evidence="1" type="ORF">PDE_00184</name>
</gene>
<evidence type="ECO:0000313" key="1">
    <source>
        <dbReference type="EMBL" id="EPS25251.1"/>
    </source>
</evidence>
<evidence type="ECO:0000313" key="2">
    <source>
        <dbReference type="Proteomes" id="UP000019376"/>
    </source>
</evidence>
<reference evidence="1 2" key="1">
    <citation type="journal article" date="2013" name="PLoS ONE">
        <title>Genomic and secretomic analyses reveal unique features of the lignocellulolytic enzyme system of Penicillium decumbens.</title>
        <authorList>
            <person name="Liu G."/>
            <person name="Zhang L."/>
            <person name="Wei X."/>
            <person name="Zou G."/>
            <person name="Qin Y."/>
            <person name="Ma L."/>
            <person name="Li J."/>
            <person name="Zheng H."/>
            <person name="Wang S."/>
            <person name="Wang C."/>
            <person name="Xun L."/>
            <person name="Zhao G.-P."/>
            <person name="Zhou Z."/>
            <person name="Qu Y."/>
        </authorList>
    </citation>
    <scope>NUCLEOTIDE SEQUENCE [LARGE SCALE GENOMIC DNA]</scope>
    <source>
        <strain evidence="2">114-2 / CGMCC 5302</strain>
    </source>
</reference>
<sequence length="164" mass="18930">MRDWSERLDPKVSCPSEVRFFQWEWRPRVVDSFDFYSLGTRFKLLESSNTSSGRRVRWHSGARMGPAGLHRSIWTRSNGRLRLDIRGGRDTQFGTENTQAGPVAPRPCHVQEIRTWGCFEGGGFSSNLIETLGVLSYQIWSRSFNGPVRKHIVYDSHRAEEGKR</sequence>
<proteinExistence type="predicted"/>
<dbReference type="AlphaFoldDB" id="S7Z999"/>
<organism evidence="1 2">
    <name type="scientific">Penicillium oxalicum (strain 114-2 / CGMCC 5302)</name>
    <name type="common">Penicillium decumbens</name>
    <dbReference type="NCBI Taxonomy" id="933388"/>
    <lineage>
        <taxon>Eukaryota</taxon>
        <taxon>Fungi</taxon>
        <taxon>Dikarya</taxon>
        <taxon>Ascomycota</taxon>
        <taxon>Pezizomycotina</taxon>
        <taxon>Eurotiomycetes</taxon>
        <taxon>Eurotiomycetidae</taxon>
        <taxon>Eurotiales</taxon>
        <taxon>Aspergillaceae</taxon>
        <taxon>Penicillium</taxon>
    </lineage>
</organism>
<protein>
    <submittedName>
        <fullName evidence="1">Uncharacterized protein</fullName>
    </submittedName>
</protein>